<dbReference type="SMART" id="SM00674">
    <property type="entry name" value="CENPB"/>
    <property type="match status" value="2"/>
</dbReference>
<dbReference type="InterPro" id="IPR010921">
    <property type="entry name" value="Trp_repressor/repl_initiator"/>
</dbReference>
<feature type="compositionally biased region" description="Acidic residues" evidence="2">
    <location>
        <begin position="736"/>
        <end position="749"/>
    </location>
</feature>
<dbReference type="Pfam" id="PF03184">
    <property type="entry name" value="DDE_1"/>
    <property type="match status" value="1"/>
</dbReference>
<feature type="domain" description="HTH CENPB-type" evidence="3">
    <location>
        <begin position="101"/>
        <end position="174"/>
    </location>
</feature>
<gene>
    <name evidence="4" type="ORF">XNOV1_A041229</name>
</gene>
<dbReference type="Proteomes" id="UP001178508">
    <property type="component" value="Chromosome 21"/>
</dbReference>
<feature type="region of interest" description="Disordered" evidence="2">
    <location>
        <begin position="736"/>
        <end position="778"/>
    </location>
</feature>
<dbReference type="InterPro" id="IPR006600">
    <property type="entry name" value="HTH_CenpB_DNA-bd_dom"/>
</dbReference>
<feature type="region of interest" description="Disordered" evidence="2">
    <location>
        <begin position="220"/>
        <end position="265"/>
    </location>
</feature>
<evidence type="ECO:0000313" key="5">
    <source>
        <dbReference type="Proteomes" id="UP001178508"/>
    </source>
</evidence>
<dbReference type="AlphaFoldDB" id="A0AAV1HBD4"/>
<dbReference type="Pfam" id="PF03221">
    <property type="entry name" value="HTH_Tnp_Tc5"/>
    <property type="match status" value="2"/>
</dbReference>
<dbReference type="PANTHER" id="PTHR19303:SF74">
    <property type="entry name" value="POGO TRANSPOSABLE ELEMENT WITH KRAB DOMAIN"/>
    <property type="match status" value="1"/>
</dbReference>
<dbReference type="SUPFAM" id="SSF48295">
    <property type="entry name" value="TrpR-like"/>
    <property type="match status" value="1"/>
</dbReference>
<dbReference type="InterPro" id="IPR009057">
    <property type="entry name" value="Homeodomain-like_sf"/>
</dbReference>
<dbReference type="InterPro" id="IPR050863">
    <property type="entry name" value="CenT-Element_Derived"/>
</dbReference>
<dbReference type="InterPro" id="IPR018586">
    <property type="entry name" value="Brinker_DNA-bd"/>
</dbReference>
<name>A0AAV1HBD4_XYRNO</name>
<keyword evidence="5" id="KW-1185">Reference proteome</keyword>
<organism evidence="4 5">
    <name type="scientific">Xyrichtys novacula</name>
    <name type="common">Pearly razorfish</name>
    <name type="synonym">Hemipteronotus novacula</name>
    <dbReference type="NCBI Taxonomy" id="13765"/>
    <lineage>
        <taxon>Eukaryota</taxon>
        <taxon>Metazoa</taxon>
        <taxon>Chordata</taxon>
        <taxon>Craniata</taxon>
        <taxon>Vertebrata</taxon>
        <taxon>Euteleostomi</taxon>
        <taxon>Actinopterygii</taxon>
        <taxon>Neopterygii</taxon>
        <taxon>Teleostei</taxon>
        <taxon>Neoteleostei</taxon>
        <taxon>Acanthomorphata</taxon>
        <taxon>Eupercaria</taxon>
        <taxon>Labriformes</taxon>
        <taxon>Labridae</taxon>
        <taxon>Xyrichtys</taxon>
    </lineage>
</organism>
<evidence type="ECO:0000259" key="3">
    <source>
        <dbReference type="PROSITE" id="PS51253"/>
    </source>
</evidence>
<keyword evidence="1" id="KW-0238">DNA-binding</keyword>
<dbReference type="Pfam" id="PF09607">
    <property type="entry name" value="BrkDBD"/>
    <property type="match status" value="2"/>
</dbReference>
<feature type="compositionally biased region" description="Basic and acidic residues" evidence="2">
    <location>
        <begin position="810"/>
        <end position="833"/>
    </location>
</feature>
<dbReference type="GO" id="GO:0043565">
    <property type="term" value="F:sequence-specific DNA binding"/>
    <property type="evidence" value="ECO:0007669"/>
    <property type="project" value="InterPro"/>
</dbReference>
<dbReference type="Gene3D" id="1.10.10.60">
    <property type="entry name" value="Homeodomain-like"/>
    <property type="match status" value="3"/>
</dbReference>
<dbReference type="GO" id="GO:0005634">
    <property type="term" value="C:nucleus"/>
    <property type="evidence" value="ECO:0007669"/>
    <property type="project" value="TreeGrafter"/>
</dbReference>
<proteinExistence type="predicted"/>
<dbReference type="PROSITE" id="PS51253">
    <property type="entry name" value="HTH_CENPB"/>
    <property type="match status" value="2"/>
</dbReference>
<feature type="compositionally biased region" description="Basic and acidic residues" evidence="2">
    <location>
        <begin position="250"/>
        <end position="265"/>
    </location>
</feature>
<dbReference type="EMBL" id="OY660884">
    <property type="protein sequence ID" value="CAJ1082920.1"/>
    <property type="molecule type" value="Genomic_DNA"/>
</dbReference>
<dbReference type="InterPro" id="IPR004875">
    <property type="entry name" value="DDE_SF_endonuclease_dom"/>
</dbReference>
<feature type="region of interest" description="Disordered" evidence="2">
    <location>
        <begin position="810"/>
        <end position="835"/>
    </location>
</feature>
<sequence length="952" mass="108079">MDSQRNLKGRPHFRPISSNRCGLLPAFKTTHVYQEEGVRVSGSMAVRRKFDVEFKEKVLQYAEEHSGEQAARFFNVDPRRVRYWKKQKGELQRADKNKARLDGGGRKKVSVELETRLAEWIHMMRDGQNHVSRKMITKKALEIYSSVADGEKGFVASRGWLHRFLQRNALSLHQRSAVTQKDPVITKALKQLRQRGQEGSITAPLDEEEDQELLHTDLSVNTDEDGEDGEEDVQKLNASDDQQERILSPDQKHSRSPHTEDEQRDLLSCHGEDLLQGWDQTDVRKTPLASVPVEVEDEEQKLGSLGVRRKFDVEFKEKVLQYAEEHSGEQAARFFNVDPRRVRYWKKQKGELQRAEKSRARLVGGGRKKVSTELETRLAEWVWTMSDRKKRVSRKMITRKALAIYSSVADGEKGFVASRGWLHRFLQRNALSLHQRSAVTQKDPVQLTEELVSFVGYVSHIVSSKKILDRDIIAMNETAVWFDLNPPTAAAGQKSVPLKDMRHGRNHLTVVLAAKADGTKLEPYIVFKGKSVQLEMTAAVMASSVNGWMDDSLTAGWLQSVLGKRSSTPRLLVWDSYRCHISAATKEELESGYNIDTAVIPPGCAKYIQASDLMWIQPFKRSLQEAYTQWVSGGAGRGLTNEDPPHRQLVEWVVSAWDKLDDETIRTSFRVCGLALKSDGSEDHLIHCFKEGQPCSSGREALKQLRQRGQEGSITAPLDEEEDQELFCNELVVVGGEEDSEDGEEDSPTDDQQLNGSYEESSEQQESSQSLDEEDTKPLRIKEEQEEEELQGWEEVSVTFVPFVQAAVKSEDHEETRVVKTEDSSAPETDDRGNWNVQQLLVMKEEMNPSLDEEDIKPLLMKQEQEILCCSLEGEQLQGCKVARIASVPFEPVSVQSEDDGEKPRYLRLLQTEQMETEADGGPEPVRNSDPDRQPVIKVEIEEETFSIPSLQ</sequence>
<evidence type="ECO:0000256" key="1">
    <source>
        <dbReference type="ARBA" id="ARBA00023125"/>
    </source>
</evidence>
<protein>
    <submittedName>
        <fullName evidence="4">Pogo transposable element with KRAB domain</fullName>
    </submittedName>
</protein>
<dbReference type="PANTHER" id="PTHR19303">
    <property type="entry name" value="TRANSPOSON"/>
    <property type="match status" value="1"/>
</dbReference>
<accession>A0AAV1HBD4</accession>
<evidence type="ECO:0000256" key="2">
    <source>
        <dbReference type="SAM" id="MobiDB-lite"/>
    </source>
</evidence>
<feature type="domain" description="HTH CENPB-type" evidence="3">
    <location>
        <begin position="362"/>
        <end position="435"/>
    </location>
</feature>
<reference evidence="4" key="1">
    <citation type="submission" date="2023-08" db="EMBL/GenBank/DDBJ databases">
        <authorList>
            <person name="Alioto T."/>
            <person name="Alioto T."/>
            <person name="Gomez Garrido J."/>
        </authorList>
    </citation>
    <scope>NUCLEOTIDE SEQUENCE</scope>
</reference>
<evidence type="ECO:0000313" key="4">
    <source>
        <dbReference type="EMBL" id="CAJ1082920.1"/>
    </source>
</evidence>
<feature type="region of interest" description="Disordered" evidence="2">
    <location>
        <begin position="912"/>
        <end position="934"/>
    </location>
</feature>
<feature type="compositionally biased region" description="Acidic residues" evidence="2">
    <location>
        <begin position="222"/>
        <end position="231"/>
    </location>
</feature>
<dbReference type="SUPFAM" id="SSF46689">
    <property type="entry name" value="Homeodomain-like"/>
    <property type="match status" value="2"/>
</dbReference>